<feature type="compositionally biased region" description="Low complexity" evidence="2">
    <location>
        <begin position="142"/>
        <end position="158"/>
    </location>
</feature>
<dbReference type="GeneID" id="25727340"/>
<reference evidence="3 4" key="1">
    <citation type="journal article" date="2013" name="BMC Genomics">
        <title>Reconstruction of the lipid metabolism for the microalga Monoraphidium neglectum from its genome sequence reveals characteristics suitable for biofuel production.</title>
        <authorList>
            <person name="Bogen C."/>
            <person name="Al-Dilaimi A."/>
            <person name="Albersmeier A."/>
            <person name="Wichmann J."/>
            <person name="Grundmann M."/>
            <person name="Rupp O."/>
            <person name="Lauersen K.J."/>
            <person name="Blifernez-Klassen O."/>
            <person name="Kalinowski J."/>
            <person name="Goesmann A."/>
            <person name="Mussgnug J.H."/>
            <person name="Kruse O."/>
        </authorList>
    </citation>
    <scope>NUCLEOTIDE SEQUENCE [LARGE SCALE GENOMIC DNA]</scope>
    <source>
        <strain evidence="3 4">SAG 48.87</strain>
    </source>
</reference>
<organism evidence="3 4">
    <name type="scientific">Monoraphidium neglectum</name>
    <dbReference type="NCBI Taxonomy" id="145388"/>
    <lineage>
        <taxon>Eukaryota</taxon>
        <taxon>Viridiplantae</taxon>
        <taxon>Chlorophyta</taxon>
        <taxon>core chlorophytes</taxon>
        <taxon>Chlorophyceae</taxon>
        <taxon>CS clade</taxon>
        <taxon>Sphaeropleales</taxon>
        <taxon>Selenastraceae</taxon>
        <taxon>Monoraphidium</taxon>
    </lineage>
</organism>
<feature type="compositionally biased region" description="Pro residues" evidence="2">
    <location>
        <begin position="239"/>
        <end position="250"/>
    </location>
</feature>
<protein>
    <submittedName>
        <fullName evidence="3">Uncharacterized protein</fullName>
    </submittedName>
</protein>
<evidence type="ECO:0000313" key="4">
    <source>
        <dbReference type="Proteomes" id="UP000054498"/>
    </source>
</evidence>
<evidence type="ECO:0000256" key="1">
    <source>
        <dbReference type="SAM" id="Coils"/>
    </source>
</evidence>
<feature type="compositionally biased region" description="Basic and acidic residues" evidence="2">
    <location>
        <begin position="383"/>
        <end position="398"/>
    </location>
</feature>
<keyword evidence="1" id="KW-0175">Coiled coil</keyword>
<feature type="coiled-coil region" evidence="1">
    <location>
        <begin position="271"/>
        <end position="298"/>
    </location>
</feature>
<dbReference type="AlphaFoldDB" id="A0A0D2JDY0"/>
<evidence type="ECO:0000313" key="3">
    <source>
        <dbReference type="EMBL" id="KIY97762.1"/>
    </source>
</evidence>
<dbReference type="KEGG" id="mng:MNEG_10201"/>
<feature type="region of interest" description="Disordered" evidence="2">
    <location>
        <begin position="371"/>
        <end position="404"/>
    </location>
</feature>
<evidence type="ECO:0000256" key="2">
    <source>
        <dbReference type="SAM" id="MobiDB-lite"/>
    </source>
</evidence>
<feature type="region of interest" description="Disordered" evidence="2">
    <location>
        <begin position="215"/>
        <end position="269"/>
    </location>
</feature>
<dbReference type="RefSeq" id="XP_013896782.1">
    <property type="nucleotide sequence ID" value="XM_014041328.1"/>
</dbReference>
<sequence length="404" mass="41461">MADGRRAATWPQPGAAGAAAAEAACAECKGFSEVAPGMGSMTEMEAGAGAQQRHGAEWELGRRGTGVAAGEAACVDDIISDMFMFRDVSQAAAGRAALFPRTRGATPAALRPLLLRRGAAPSPQRPAAAAAAAPDAAAAPAAAGVPVSSQPPAAAPAPEGLSSGRGGGRGRGRAAVKAVKPVKPVKPVYSRSYEAVRRYRARKKRADELGIPLCELPFEPGEAPPRGRPPKATSVKAPDAPPLQPPPGPQLPAAGPRRRHGDDARAGAGGVEALVREVAEKLEEVKLLTRENRVLQAREAVLQAALGGHETDIAAAAAACTRQGACGGAAAGWRPGEQQEEQQQRRQGQEQGPAEAQAVVGMIEAEVPAATAPGSGADVVQETEQRQQDRPDGLRLREMSTLTT</sequence>
<dbReference type="Proteomes" id="UP000054498">
    <property type="component" value="Unassembled WGS sequence"/>
</dbReference>
<feature type="region of interest" description="Disordered" evidence="2">
    <location>
        <begin position="327"/>
        <end position="356"/>
    </location>
</feature>
<keyword evidence="4" id="KW-1185">Reference proteome</keyword>
<feature type="region of interest" description="Disordered" evidence="2">
    <location>
        <begin position="142"/>
        <end position="179"/>
    </location>
</feature>
<name>A0A0D2JDY0_9CHLO</name>
<accession>A0A0D2JDY0</accession>
<proteinExistence type="predicted"/>
<dbReference type="EMBL" id="KK102439">
    <property type="protein sequence ID" value="KIY97762.1"/>
    <property type="molecule type" value="Genomic_DNA"/>
</dbReference>
<gene>
    <name evidence="3" type="ORF">MNEG_10201</name>
</gene>